<dbReference type="InterPro" id="IPR000192">
    <property type="entry name" value="Aminotrans_V_dom"/>
</dbReference>
<dbReference type="EMBL" id="JACRDE010000380">
    <property type="protein sequence ID" value="MBI5250704.1"/>
    <property type="molecule type" value="Genomic_DNA"/>
</dbReference>
<dbReference type="AlphaFoldDB" id="A0A9D6V4K3"/>
<dbReference type="Gene3D" id="3.90.1150.10">
    <property type="entry name" value="Aspartate Aminotransferase, domain 1"/>
    <property type="match status" value="1"/>
</dbReference>
<sequence length="394" mass="42257">MRIINMDHVAASPLLPQVVDAMMPFLTEKFGNPSSMHSLGEEVTETLDEARGKVAALINAKDHEIVFTSGGTESNNWALKGICQASRSRGNHLITSSVEHFSIMHAIKALEKQGVEVTRLPVDKYGIVDPDDVKRAITPRTVLVSVMHANNEIGSIQPIAEIGRIARELSIPFHTDAVATAGVIPVDVEALNADLLSLSANAFYGPLGSGALYVRKGVKIAPLLDGGIQEGGLRAGTENVLGIVGMSKAAEIAAVEMESRIAHLIPLRDRLIKEIPAAIEEVELVGHPTQRLPGNVSVVVRYVEGESMLLFLDMEGIKIASGSACISRSLKVSHVMLAMGIDAGTAQGSLLFTLGKDNADQDVDEVVRILPPVVQKLRDMSPLYKKTSKFKTIT</sequence>
<evidence type="ECO:0000256" key="7">
    <source>
        <dbReference type="ARBA" id="ARBA00022898"/>
    </source>
</evidence>
<proteinExistence type="inferred from homology"/>
<evidence type="ECO:0000256" key="9">
    <source>
        <dbReference type="ARBA" id="ARBA00023014"/>
    </source>
</evidence>
<dbReference type="Pfam" id="PF00266">
    <property type="entry name" value="Aminotran_5"/>
    <property type="match status" value="1"/>
</dbReference>
<dbReference type="InterPro" id="IPR015421">
    <property type="entry name" value="PyrdxlP-dep_Trfase_major"/>
</dbReference>
<dbReference type="InterPro" id="IPR015422">
    <property type="entry name" value="PyrdxlP-dep_Trfase_small"/>
</dbReference>
<dbReference type="PIRSF" id="PIRSF005572">
    <property type="entry name" value="NifS"/>
    <property type="match status" value="1"/>
</dbReference>
<evidence type="ECO:0000313" key="13">
    <source>
        <dbReference type="Proteomes" id="UP000807825"/>
    </source>
</evidence>
<keyword evidence="6" id="KW-0479">Metal-binding</keyword>
<feature type="domain" description="Aminotransferase class V" evidence="11">
    <location>
        <begin position="5"/>
        <end position="365"/>
    </location>
</feature>
<evidence type="ECO:0000256" key="6">
    <source>
        <dbReference type="ARBA" id="ARBA00022723"/>
    </source>
</evidence>
<gene>
    <name evidence="12" type="ORF">HY912_14535</name>
</gene>
<dbReference type="GO" id="GO:0046872">
    <property type="term" value="F:metal ion binding"/>
    <property type="evidence" value="ECO:0007669"/>
    <property type="project" value="UniProtKB-KW"/>
</dbReference>
<comment type="similarity">
    <text evidence="3">Belongs to the class-V pyridoxal-phosphate-dependent aminotransferase family. NifS/IscS subfamily.</text>
</comment>
<comment type="function">
    <text evidence="2">Catalyzes the removal of elemental sulfur atoms from cysteine to produce alanine. Seems to participate in the biosynthesis of the nitrogenase metalloclusters by providing the inorganic sulfur required for the Fe-S core formation.</text>
</comment>
<dbReference type="PANTHER" id="PTHR11601:SF34">
    <property type="entry name" value="CYSTEINE DESULFURASE"/>
    <property type="match status" value="1"/>
</dbReference>
<evidence type="ECO:0000256" key="1">
    <source>
        <dbReference type="ARBA" id="ARBA00001933"/>
    </source>
</evidence>
<evidence type="ECO:0000256" key="8">
    <source>
        <dbReference type="ARBA" id="ARBA00023004"/>
    </source>
</evidence>
<comment type="caution">
    <text evidence="12">The sequence shown here is derived from an EMBL/GenBank/DDBJ whole genome shotgun (WGS) entry which is preliminary data.</text>
</comment>
<protein>
    <recommendedName>
        <fullName evidence="4">cysteine desulfurase</fullName>
        <ecNumber evidence="4">2.8.1.7</ecNumber>
    </recommendedName>
</protein>
<comment type="cofactor">
    <cofactor evidence="1">
        <name>pyridoxal 5'-phosphate</name>
        <dbReference type="ChEBI" id="CHEBI:597326"/>
    </cofactor>
</comment>
<keyword evidence="9" id="KW-0411">Iron-sulfur</keyword>
<evidence type="ECO:0000256" key="4">
    <source>
        <dbReference type="ARBA" id="ARBA00012239"/>
    </source>
</evidence>
<evidence type="ECO:0000256" key="3">
    <source>
        <dbReference type="ARBA" id="ARBA00006490"/>
    </source>
</evidence>
<evidence type="ECO:0000256" key="2">
    <source>
        <dbReference type="ARBA" id="ARBA00003120"/>
    </source>
</evidence>
<evidence type="ECO:0000259" key="11">
    <source>
        <dbReference type="Pfam" id="PF00266"/>
    </source>
</evidence>
<organism evidence="12 13">
    <name type="scientific">Desulfomonile tiedjei</name>
    <dbReference type="NCBI Taxonomy" id="2358"/>
    <lineage>
        <taxon>Bacteria</taxon>
        <taxon>Pseudomonadati</taxon>
        <taxon>Thermodesulfobacteriota</taxon>
        <taxon>Desulfomonilia</taxon>
        <taxon>Desulfomonilales</taxon>
        <taxon>Desulfomonilaceae</taxon>
        <taxon>Desulfomonile</taxon>
    </lineage>
</organism>
<keyword evidence="5" id="KW-0808">Transferase</keyword>
<name>A0A9D6V4K3_9BACT</name>
<dbReference type="PANTHER" id="PTHR11601">
    <property type="entry name" value="CYSTEINE DESULFURYLASE FAMILY MEMBER"/>
    <property type="match status" value="1"/>
</dbReference>
<evidence type="ECO:0000313" key="12">
    <source>
        <dbReference type="EMBL" id="MBI5250704.1"/>
    </source>
</evidence>
<dbReference type="InterPro" id="IPR016454">
    <property type="entry name" value="Cysteine_dSase"/>
</dbReference>
<dbReference type="InterPro" id="IPR015424">
    <property type="entry name" value="PyrdxlP-dep_Trfase"/>
</dbReference>
<comment type="catalytic activity">
    <reaction evidence="10">
        <text>(sulfur carrier)-H + L-cysteine = (sulfur carrier)-SH + L-alanine</text>
        <dbReference type="Rhea" id="RHEA:43892"/>
        <dbReference type="Rhea" id="RHEA-COMP:14737"/>
        <dbReference type="Rhea" id="RHEA-COMP:14739"/>
        <dbReference type="ChEBI" id="CHEBI:29917"/>
        <dbReference type="ChEBI" id="CHEBI:35235"/>
        <dbReference type="ChEBI" id="CHEBI:57972"/>
        <dbReference type="ChEBI" id="CHEBI:64428"/>
        <dbReference type="EC" id="2.8.1.7"/>
    </reaction>
</comment>
<dbReference type="SUPFAM" id="SSF53383">
    <property type="entry name" value="PLP-dependent transferases"/>
    <property type="match status" value="1"/>
</dbReference>
<evidence type="ECO:0000256" key="5">
    <source>
        <dbReference type="ARBA" id="ARBA00022679"/>
    </source>
</evidence>
<dbReference type="EC" id="2.8.1.7" evidence="4"/>
<dbReference type="Gene3D" id="3.40.640.10">
    <property type="entry name" value="Type I PLP-dependent aspartate aminotransferase-like (Major domain)"/>
    <property type="match status" value="1"/>
</dbReference>
<dbReference type="FunFam" id="3.40.640.10:FF:000084">
    <property type="entry name" value="IscS-like cysteine desulfurase"/>
    <property type="match status" value="1"/>
</dbReference>
<reference evidence="12" key="1">
    <citation type="submission" date="2020-07" db="EMBL/GenBank/DDBJ databases">
        <title>Huge and variable diversity of episymbiotic CPR bacteria and DPANN archaea in groundwater ecosystems.</title>
        <authorList>
            <person name="He C.Y."/>
            <person name="Keren R."/>
            <person name="Whittaker M."/>
            <person name="Farag I.F."/>
            <person name="Doudna J."/>
            <person name="Cate J.H.D."/>
            <person name="Banfield J.F."/>
        </authorList>
    </citation>
    <scope>NUCLEOTIDE SEQUENCE</scope>
    <source>
        <strain evidence="12">NC_groundwater_1664_Pr3_B-0.1um_52_9</strain>
    </source>
</reference>
<dbReference type="GO" id="GO:0031071">
    <property type="term" value="F:cysteine desulfurase activity"/>
    <property type="evidence" value="ECO:0007669"/>
    <property type="project" value="UniProtKB-EC"/>
</dbReference>
<keyword evidence="7" id="KW-0663">Pyridoxal phosphate</keyword>
<keyword evidence="8" id="KW-0408">Iron</keyword>
<evidence type="ECO:0000256" key="10">
    <source>
        <dbReference type="ARBA" id="ARBA00050776"/>
    </source>
</evidence>
<dbReference type="GO" id="GO:0051536">
    <property type="term" value="F:iron-sulfur cluster binding"/>
    <property type="evidence" value="ECO:0007669"/>
    <property type="project" value="UniProtKB-KW"/>
</dbReference>
<accession>A0A9D6V4K3</accession>
<dbReference type="Proteomes" id="UP000807825">
    <property type="component" value="Unassembled WGS sequence"/>
</dbReference>